<dbReference type="Proteomes" id="UP000075320">
    <property type="component" value="Unassembled WGS sequence"/>
</dbReference>
<evidence type="ECO:0000313" key="2">
    <source>
        <dbReference type="EMBL" id="KYG65843.1"/>
    </source>
</evidence>
<accession>A0A150WMW6</accession>
<keyword evidence="1" id="KW-1133">Transmembrane helix</keyword>
<evidence type="ECO:0000256" key="1">
    <source>
        <dbReference type="SAM" id="Phobius"/>
    </source>
</evidence>
<evidence type="ECO:0000313" key="3">
    <source>
        <dbReference type="Proteomes" id="UP000075320"/>
    </source>
</evidence>
<proteinExistence type="predicted"/>
<comment type="caution">
    <text evidence="2">The sequence shown here is derived from an EMBL/GenBank/DDBJ whole genome shotgun (WGS) entry which is preliminary data.</text>
</comment>
<organism evidence="2 3">
    <name type="scientific">Bdellovibrio bacteriovorus</name>
    <dbReference type="NCBI Taxonomy" id="959"/>
    <lineage>
        <taxon>Bacteria</taxon>
        <taxon>Pseudomonadati</taxon>
        <taxon>Bdellovibrionota</taxon>
        <taxon>Bdellovibrionia</taxon>
        <taxon>Bdellovibrionales</taxon>
        <taxon>Pseudobdellovibrionaceae</taxon>
        <taxon>Bdellovibrio</taxon>
    </lineage>
</organism>
<feature type="transmembrane region" description="Helical" evidence="1">
    <location>
        <begin position="37"/>
        <end position="65"/>
    </location>
</feature>
<feature type="transmembrane region" description="Helical" evidence="1">
    <location>
        <begin position="77"/>
        <end position="95"/>
    </location>
</feature>
<reference evidence="2 3" key="1">
    <citation type="submission" date="2016-03" db="EMBL/GenBank/DDBJ databases">
        <authorList>
            <person name="Ploux O."/>
        </authorList>
    </citation>
    <scope>NUCLEOTIDE SEQUENCE [LARGE SCALE GENOMIC DNA]</scope>
    <source>
        <strain evidence="2 3">R0</strain>
    </source>
</reference>
<keyword evidence="1" id="KW-0472">Membrane</keyword>
<gene>
    <name evidence="2" type="ORF">AZI86_01860</name>
</gene>
<name>A0A150WMW6_BDEBC</name>
<keyword evidence="1" id="KW-0812">Transmembrane</keyword>
<keyword evidence="3" id="KW-1185">Reference proteome</keyword>
<dbReference type="OrthoDB" id="5295594at2"/>
<dbReference type="AlphaFoldDB" id="A0A150WMW6"/>
<sequence length="131" mass="14363">MTLLAVLLVSIFGAEITFWLIHKKRLSTVRASSLATLVFCLLTMSLASPLILTLQAGFFGATFVGMTDKSRMGWKRVFIASLVFGLIFYFLIPLANGIGGGLGAAAFVACSIIHLLGQYLPWQKITHHYLR</sequence>
<feature type="transmembrane region" description="Helical" evidence="1">
    <location>
        <begin position="101"/>
        <end position="122"/>
    </location>
</feature>
<protein>
    <submittedName>
        <fullName evidence="2">Uncharacterized protein</fullName>
    </submittedName>
</protein>
<dbReference type="EMBL" id="LUKE01000001">
    <property type="protein sequence ID" value="KYG65843.1"/>
    <property type="molecule type" value="Genomic_DNA"/>
</dbReference>
<dbReference type="RefSeq" id="WP_061833386.1">
    <property type="nucleotide sequence ID" value="NZ_LUKE01000001.1"/>
</dbReference>